<dbReference type="Pfam" id="PF21376">
    <property type="entry name" value="TOR1A_C"/>
    <property type="match status" value="1"/>
</dbReference>
<keyword evidence="3" id="KW-1185">Reference proteome</keyword>
<feature type="domain" description="Torsin-1A C-terminal" evidence="2">
    <location>
        <begin position="139"/>
        <end position="195"/>
    </location>
</feature>
<reference evidence="4" key="3">
    <citation type="submission" date="2016-06" db="UniProtKB">
        <authorList>
            <consortium name="WormBaseParasite"/>
        </authorList>
    </citation>
    <scope>IDENTIFICATION</scope>
</reference>
<dbReference type="AlphaFoldDB" id="A0A183CH84"/>
<organism evidence="3 4">
    <name type="scientific">Globodera pallida</name>
    <name type="common">Potato cyst nematode worm</name>
    <name type="synonym">Heterodera pallida</name>
    <dbReference type="NCBI Taxonomy" id="36090"/>
    <lineage>
        <taxon>Eukaryota</taxon>
        <taxon>Metazoa</taxon>
        <taxon>Ecdysozoa</taxon>
        <taxon>Nematoda</taxon>
        <taxon>Chromadorea</taxon>
        <taxon>Rhabditida</taxon>
        <taxon>Tylenchina</taxon>
        <taxon>Tylenchomorpha</taxon>
        <taxon>Tylenchoidea</taxon>
        <taxon>Heteroderidae</taxon>
        <taxon>Heteroderinae</taxon>
        <taxon>Globodera</taxon>
    </lineage>
</organism>
<dbReference type="GO" id="GO:0016887">
    <property type="term" value="F:ATP hydrolysis activity"/>
    <property type="evidence" value="ECO:0007669"/>
    <property type="project" value="InterPro"/>
</dbReference>
<proteinExistence type="inferred from homology"/>
<dbReference type="Proteomes" id="UP000050741">
    <property type="component" value="Unassembled WGS sequence"/>
</dbReference>
<name>A0A183CH84_GLOPA</name>
<dbReference type="GO" id="GO:0005737">
    <property type="term" value="C:cytoplasm"/>
    <property type="evidence" value="ECO:0007669"/>
    <property type="project" value="UniProtKB-ARBA"/>
</dbReference>
<accession>A0A183CH84</accession>
<reference evidence="3" key="2">
    <citation type="submission" date="2014-05" db="EMBL/GenBank/DDBJ databases">
        <title>The genome and life-stage specific transcriptomes of Globodera pallida elucidate key aspects of plant parasitism by a cyst nematode.</title>
        <authorList>
            <person name="Cotton J.A."/>
            <person name="Lilley C.J."/>
            <person name="Jones L.M."/>
            <person name="Kikuchi T."/>
            <person name="Reid A.J."/>
            <person name="Thorpe P."/>
            <person name="Tsai I.J."/>
            <person name="Beasley H."/>
            <person name="Blok V."/>
            <person name="Cock P.J.A."/>
            <person name="Van den Akker S.E."/>
            <person name="Holroyd N."/>
            <person name="Hunt M."/>
            <person name="Mantelin S."/>
            <person name="Naghra H."/>
            <person name="Pain A."/>
            <person name="Palomares-Rius J.E."/>
            <person name="Zarowiecki M."/>
            <person name="Berriman M."/>
            <person name="Jones J.T."/>
            <person name="Urwin P.E."/>
        </authorList>
    </citation>
    <scope>NUCLEOTIDE SEQUENCE [LARGE SCALE GENOMIC DNA]</scope>
    <source>
        <strain evidence="3">Lindley</strain>
    </source>
</reference>
<sequence>MSFHGWTGSGKNYLAKMIAKAIYKKAMRSQFVHQYVATHHFPNVEETDKYKEQLRTWIRANLSNCERSLFIFDEMDKMPIQLLDAIVPFLDFYDHLNGIDSLMEEIIQISAYNEGEGGLKSSRLINKHLIDYFVPFLPLERKHVVMCFKDYLRSLNVNYTPEQLERLVDSISYFPRETPIYASAGCKQVVQRTDFMLDDLIRESRLAINNYSDEL</sequence>
<dbReference type="InterPro" id="IPR027417">
    <property type="entry name" value="P-loop_NTPase"/>
</dbReference>
<dbReference type="WBParaSite" id="GPLIN_001224000">
    <property type="protein sequence ID" value="GPLIN_001224000"/>
    <property type="gene ID" value="GPLIN_001224000"/>
</dbReference>
<dbReference type="InterPro" id="IPR049337">
    <property type="entry name" value="TOR1A_C"/>
</dbReference>
<dbReference type="PANTHER" id="PTHR10760">
    <property type="entry name" value="TORSIN"/>
    <property type="match status" value="1"/>
</dbReference>
<dbReference type="PANTHER" id="PTHR10760:SF2">
    <property type="entry name" value="LD13476P-RELATED"/>
    <property type="match status" value="1"/>
</dbReference>
<protein>
    <submittedName>
        <fullName evidence="4">Torsin-1B</fullName>
    </submittedName>
</protein>
<dbReference type="GO" id="GO:0012505">
    <property type="term" value="C:endomembrane system"/>
    <property type="evidence" value="ECO:0007669"/>
    <property type="project" value="UniProtKB-ARBA"/>
</dbReference>
<evidence type="ECO:0000259" key="2">
    <source>
        <dbReference type="Pfam" id="PF21376"/>
    </source>
</evidence>
<dbReference type="SUPFAM" id="SSF52540">
    <property type="entry name" value="P-loop containing nucleoside triphosphate hydrolases"/>
    <property type="match status" value="1"/>
</dbReference>
<dbReference type="InterPro" id="IPR010448">
    <property type="entry name" value="Torsin"/>
</dbReference>
<dbReference type="Gene3D" id="3.40.50.300">
    <property type="entry name" value="P-loop containing nucleotide triphosphate hydrolases"/>
    <property type="match status" value="1"/>
</dbReference>
<dbReference type="GO" id="GO:0005524">
    <property type="term" value="F:ATP binding"/>
    <property type="evidence" value="ECO:0007669"/>
    <property type="project" value="InterPro"/>
</dbReference>
<evidence type="ECO:0000313" key="3">
    <source>
        <dbReference type="Proteomes" id="UP000050741"/>
    </source>
</evidence>
<reference evidence="3" key="1">
    <citation type="submission" date="2013-12" db="EMBL/GenBank/DDBJ databases">
        <authorList>
            <person name="Aslett M."/>
        </authorList>
    </citation>
    <scope>NUCLEOTIDE SEQUENCE [LARGE SCALE GENOMIC DNA]</scope>
    <source>
        <strain evidence="3">Lindley</strain>
    </source>
</reference>
<evidence type="ECO:0000313" key="4">
    <source>
        <dbReference type="WBParaSite" id="GPLIN_001224000"/>
    </source>
</evidence>
<evidence type="ECO:0000256" key="1">
    <source>
        <dbReference type="ARBA" id="ARBA00006235"/>
    </source>
</evidence>
<comment type="similarity">
    <text evidence="1">Belongs to the ClpA/ClpB family. Torsin subfamily.</text>
</comment>
<dbReference type="Pfam" id="PF06309">
    <property type="entry name" value="Torsin"/>
    <property type="match status" value="1"/>
</dbReference>